<keyword evidence="2" id="KW-0732">Signal</keyword>
<dbReference type="InterPro" id="IPR013783">
    <property type="entry name" value="Ig-like_fold"/>
</dbReference>
<evidence type="ECO:0000313" key="5">
    <source>
        <dbReference type="Proteomes" id="UP000000539"/>
    </source>
</evidence>
<evidence type="ECO:0000256" key="2">
    <source>
        <dbReference type="SAM" id="SignalP"/>
    </source>
</evidence>
<reference evidence="4" key="3">
    <citation type="submission" date="2025-09" db="UniProtKB">
        <authorList>
            <consortium name="Ensembl"/>
        </authorList>
    </citation>
    <scope>IDENTIFICATION</scope>
    <source>
        <strain evidence="4">broiler</strain>
    </source>
</reference>
<dbReference type="CDD" id="cd07694">
    <property type="entry name" value="IgC2_2_CD4"/>
    <property type="match status" value="1"/>
</dbReference>
<feature type="chain" id="PRO_5036502876" evidence="2">
    <location>
        <begin position="28"/>
        <end position="494"/>
    </location>
</feature>
<dbReference type="AlphaFoldDB" id="A0A8V0ZMH6"/>
<keyword evidence="1" id="KW-0812">Transmembrane</keyword>
<dbReference type="Gene3D" id="2.60.40.10">
    <property type="entry name" value="Immunoglobulins"/>
    <property type="match status" value="4"/>
</dbReference>
<feature type="domain" description="Ig-like" evidence="3">
    <location>
        <begin position="24"/>
        <end position="121"/>
    </location>
</feature>
<feature type="domain" description="Ig-like" evidence="3">
    <location>
        <begin position="308"/>
        <end position="415"/>
    </location>
</feature>
<dbReference type="PANTHER" id="PTHR11422:SF0">
    <property type="entry name" value="T-CELL SURFACE GLYCOPROTEIN CD4"/>
    <property type="match status" value="1"/>
</dbReference>
<dbReference type="GeneTree" id="ENSGT00390000001745"/>
<dbReference type="FunFam" id="2.60.40.10:FF:002274">
    <property type="entry name" value="CD4"/>
    <property type="match status" value="1"/>
</dbReference>
<dbReference type="Pfam" id="PF07686">
    <property type="entry name" value="V-set"/>
    <property type="match status" value="1"/>
</dbReference>
<reference evidence="4" key="2">
    <citation type="submission" date="2025-08" db="UniProtKB">
        <authorList>
            <consortium name="Ensembl"/>
        </authorList>
    </citation>
    <scope>IDENTIFICATION</scope>
    <source>
        <strain evidence="4">broiler</strain>
    </source>
</reference>
<dbReference type="InterPro" id="IPR013106">
    <property type="entry name" value="Ig_V-set"/>
</dbReference>
<feature type="transmembrane region" description="Helical" evidence="1">
    <location>
        <begin position="429"/>
        <end position="451"/>
    </location>
</feature>
<dbReference type="SMART" id="SM00409">
    <property type="entry name" value="IG"/>
    <property type="match status" value="3"/>
</dbReference>
<evidence type="ECO:0000259" key="3">
    <source>
        <dbReference type="PROSITE" id="PS50835"/>
    </source>
</evidence>
<dbReference type="FunFam" id="2.60.40.10:FF:002565">
    <property type="entry name" value="CD4"/>
    <property type="match status" value="1"/>
</dbReference>
<reference evidence="4" key="1">
    <citation type="submission" date="2020-11" db="EMBL/GenBank/DDBJ databases">
        <title>Gallus gallus (Chicken) genome, bGalGal1, GRCg7b, maternal haplotype autosomes + Z &amp; W.</title>
        <authorList>
            <person name="Warren W."/>
            <person name="Formenti G."/>
            <person name="Fedrigo O."/>
            <person name="Haase B."/>
            <person name="Mountcastle J."/>
            <person name="Balacco J."/>
            <person name="Tracey A."/>
            <person name="Schneider V."/>
            <person name="Okimoto R."/>
            <person name="Cheng H."/>
            <person name="Hawken R."/>
            <person name="Howe K."/>
            <person name="Jarvis E.D."/>
        </authorList>
    </citation>
    <scope>NUCLEOTIDE SEQUENCE [LARGE SCALE GENOMIC DNA]</scope>
    <source>
        <strain evidence="4">Broiler</strain>
    </source>
</reference>
<dbReference type="Proteomes" id="UP000000539">
    <property type="component" value="Chromosome 1"/>
</dbReference>
<dbReference type="PANTHER" id="PTHR11422">
    <property type="entry name" value="T-CELL SURFACE GLYCOPROTEIN CD4"/>
    <property type="match status" value="1"/>
</dbReference>
<sequence>MERCGAVVSCVFAVILVLQLGLTPIMAQQEQQIGIAGKEVILSCKAINNQKDGTCTWKYKYKEVSSTIISFSKAQVFKGKAPMTHRSELNSNSKKLKVSDLSLDDAGIYTCACYSPVVSISLHVFKLTISSNGHFLTNEDLELTLMQNSSHSQPHLSIKLFNINNNIVTTEILQEEAPQKYILKLKQLKAIDSGTWMCHVYSNSPSINQNISFDVKVLGFEEERLEIVYTTVGNTAILSWHLNFRKIKWKEGFTGKLNWEPQGNTAIHELLNFSVTTHQELHKTKKSNHIWFEISEGKTDGTMDVKIPKVQLNHSGQYKCQLEINGRRTESVRALVVMQVTAIPAGPLSRGGKMTLLCQVSGPLPSNAHLLWERVNGTQMEMKKSKQHEAKVEVNVSAPGLWNCHLVEDNNKKISLNYTVEEAHVWNSYAVIGIIIGASVLVIGLACMCIITGMRWQRRRVSIPVSVKETGKKDGTSKTILAGKEDMSVSTPDV</sequence>
<gene>
    <name evidence="4" type="primary">CD4</name>
</gene>
<accession>A0A8V0ZMH6</accession>
<dbReference type="FunCoup" id="A0A8V0ZMH6">
    <property type="interactions" value="113"/>
</dbReference>
<dbReference type="CDD" id="cd07695">
    <property type="entry name" value="IgV_3_CD4"/>
    <property type="match status" value="1"/>
</dbReference>
<proteinExistence type="predicted"/>
<protein>
    <submittedName>
        <fullName evidence="4">CD4 molecule</fullName>
    </submittedName>
</protein>
<name>A0A8V0ZMH6_CHICK</name>
<dbReference type="InterPro" id="IPR003599">
    <property type="entry name" value="Ig_sub"/>
</dbReference>
<keyword evidence="1" id="KW-1133">Transmembrane helix</keyword>
<evidence type="ECO:0000313" key="4">
    <source>
        <dbReference type="Ensembl" id="ENSGALP00010034589.1"/>
    </source>
</evidence>
<keyword evidence="1" id="KW-0472">Membrane</keyword>
<dbReference type="Pfam" id="PF12104">
    <property type="entry name" value="Tcell_CD4_C"/>
    <property type="match status" value="1"/>
</dbReference>
<feature type="signal peptide" evidence="2">
    <location>
        <begin position="1"/>
        <end position="27"/>
    </location>
</feature>
<dbReference type="FunFam" id="2.60.40.10:FF:002449">
    <property type="entry name" value="CD4"/>
    <property type="match status" value="1"/>
</dbReference>
<keyword evidence="5" id="KW-1185">Reference proteome</keyword>
<dbReference type="Ensembl" id="ENSGALT00010056881.1">
    <property type="protein sequence ID" value="ENSGALP00010034589.1"/>
    <property type="gene ID" value="ENSGALG00010023331.1"/>
</dbReference>
<evidence type="ECO:0000256" key="1">
    <source>
        <dbReference type="SAM" id="Phobius"/>
    </source>
</evidence>
<dbReference type="PROSITE" id="PS50835">
    <property type="entry name" value="IG_LIKE"/>
    <property type="match status" value="2"/>
</dbReference>
<dbReference type="SUPFAM" id="SSF48726">
    <property type="entry name" value="Immunoglobulin"/>
    <property type="match status" value="3"/>
</dbReference>
<dbReference type="InterPro" id="IPR021963">
    <property type="entry name" value="Tcell_CD4_Cterm"/>
</dbReference>
<organism evidence="4 5">
    <name type="scientific">Gallus gallus</name>
    <name type="common">Chicken</name>
    <dbReference type="NCBI Taxonomy" id="9031"/>
    <lineage>
        <taxon>Eukaryota</taxon>
        <taxon>Metazoa</taxon>
        <taxon>Chordata</taxon>
        <taxon>Craniata</taxon>
        <taxon>Vertebrata</taxon>
        <taxon>Euteleostomi</taxon>
        <taxon>Archelosauria</taxon>
        <taxon>Archosauria</taxon>
        <taxon>Dinosauria</taxon>
        <taxon>Saurischia</taxon>
        <taxon>Theropoda</taxon>
        <taxon>Coelurosauria</taxon>
        <taxon>Aves</taxon>
        <taxon>Neognathae</taxon>
        <taxon>Galloanserae</taxon>
        <taxon>Galliformes</taxon>
        <taxon>Phasianidae</taxon>
        <taxon>Phasianinae</taxon>
        <taxon>Gallus</taxon>
    </lineage>
</organism>
<dbReference type="InterPro" id="IPR007110">
    <property type="entry name" value="Ig-like_dom"/>
</dbReference>
<dbReference type="InterPro" id="IPR036179">
    <property type="entry name" value="Ig-like_dom_sf"/>
</dbReference>